<sequence>MELNCVLGRGPLALKNLKRVSHLEESRLLRPHFVKHLSLHHLLFLSLSDTGMRLLRSASEQSKPVLHSLKPRLNPALHLSPFLRPFSADPGPGPELSRQPNDDPIVAQALGLLQAPENSWNAAELSRLLFPSPPPTPAHFSKIALGLGASDKALKFLEFVQSNSPRDDAPVFVSHAFQSVVKLASREPSWEKALLELYKMSRQRDIRLTVNASTLLVSFFGRAGMVDEAVSAFEDVDRNARDGDLYELYVGMLFRHGRFEGALKVLDEILDPGSRFAASNIPGKIFFSALLRRLQGEGGSDADEIVGFFLKLIELGVFPDSVTLSKIIKNLCRNGEIGRAWDLVLRVIQSGGPVEAAPFNVILVELGKRLDFKRMNELMIKMKEINIPPDIVTLGILINHLCKSRRVDDALEVFERICTKQEEGLSCKPDTVIYNCLIDGLCKVGRLDEGAELLRKLTLQDGCKPNVITYNCLIDGYCKCCEIDKARQLFDQMSEEGVQPNVVTVNILVDGMCKFGRVGHAVEFLKDMKVRGLSPNVRTYTSLIKAFCNVNNFEKAMELFREMSRSGCSPDSVAYYTLISGLCNAGRMDDASSVATELKAAGFSLDVVCYNNLIGGFCRKNKLEEAYEMLKEMESSGVKPDTVTYNCLLSYFGKTGNLTTANKLMRQMIEKGLVPTVVSYGALIHGYCLKNNVEEAMKVFRDMNSVSKIPPNTVIYNILIECLCRNDKVDGACSLMDDMMEKGVRPNTTTFNALFKGLHQMNWLKKAFEMMDRMNEHACKPDYVTMEILTEWLSAVGEVGKLKNFVQGYEVSACTA</sequence>
<feature type="repeat" description="PPR" evidence="3">
    <location>
        <begin position="320"/>
        <end position="354"/>
    </location>
</feature>
<dbReference type="SUPFAM" id="SSF81901">
    <property type="entry name" value="HCP-like"/>
    <property type="match status" value="1"/>
</dbReference>
<dbReference type="NCBIfam" id="TIGR00756">
    <property type="entry name" value="PPR"/>
    <property type="match status" value="10"/>
</dbReference>
<evidence type="ECO:0000256" key="2">
    <source>
        <dbReference type="ARBA" id="ARBA00022737"/>
    </source>
</evidence>
<feature type="repeat" description="PPR" evidence="3">
    <location>
        <begin position="606"/>
        <end position="640"/>
    </location>
</feature>
<evidence type="ECO:0000256" key="1">
    <source>
        <dbReference type="ARBA" id="ARBA00007626"/>
    </source>
</evidence>
<dbReference type="Proteomes" id="UP001634007">
    <property type="component" value="Unassembled WGS sequence"/>
</dbReference>
<comment type="similarity">
    <text evidence="1">Belongs to the PPR family. P subfamily.</text>
</comment>
<protein>
    <recommendedName>
        <fullName evidence="6">Pentatricopeptide repeat-containing protein</fullName>
    </recommendedName>
</protein>
<organism evidence="4 5">
    <name type="scientific">Eucalyptus globulus</name>
    <name type="common">Tasmanian blue gum</name>
    <dbReference type="NCBI Taxonomy" id="34317"/>
    <lineage>
        <taxon>Eukaryota</taxon>
        <taxon>Viridiplantae</taxon>
        <taxon>Streptophyta</taxon>
        <taxon>Embryophyta</taxon>
        <taxon>Tracheophyta</taxon>
        <taxon>Spermatophyta</taxon>
        <taxon>Magnoliopsida</taxon>
        <taxon>eudicotyledons</taxon>
        <taxon>Gunneridae</taxon>
        <taxon>Pentapetalae</taxon>
        <taxon>rosids</taxon>
        <taxon>malvids</taxon>
        <taxon>Myrtales</taxon>
        <taxon>Myrtaceae</taxon>
        <taxon>Myrtoideae</taxon>
        <taxon>Eucalypteae</taxon>
        <taxon>Eucalyptus</taxon>
    </lineage>
</organism>
<proteinExistence type="inferred from homology"/>
<dbReference type="InterPro" id="IPR011990">
    <property type="entry name" value="TPR-like_helical_dom_sf"/>
</dbReference>
<reference evidence="4 5" key="1">
    <citation type="submission" date="2024-11" db="EMBL/GenBank/DDBJ databases">
        <title>Chromosome-level genome assembly of Eucalyptus globulus Labill. provides insights into its genome evolution.</title>
        <authorList>
            <person name="Li X."/>
        </authorList>
    </citation>
    <scope>NUCLEOTIDE SEQUENCE [LARGE SCALE GENOMIC DNA]</scope>
    <source>
        <strain evidence="4">CL2024</strain>
        <tissue evidence="4">Fresh tender leaves</tissue>
    </source>
</reference>
<evidence type="ECO:0000313" key="4">
    <source>
        <dbReference type="EMBL" id="KAL3737592.1"/>
    </source>
</evidence>
<dbReference type="FunFam" id="1.25.40.10:FF:000294">
    <property type="entry name" value="Pentatricopeptide repeat-containing protein At1g09900"/>
    <property type="match status" value="1"/>
</dbReference>
<keyword evidence="2" id="KW-0677">Repeat</keyword>
<feature type="repeat" description="PPR" evidence="3">
    <location>
        <begin position="747"/>
        <end position="781"/>
    </location>
</feature>
<feature type="repeat" description="PPR" evidence="3">
    <location>
        <begin position="641"/>
        <end position="675"/>
    </location>
</feature>
<feature type="repeat" description="PPR" evidence="3">
    <location>
        <begin position="571"/>
        <end position="605"/>
    </location>
</feature>
<evidence type="ECO:0000256" key="3">
    <source>
        <dbReference type="PROSITE-ProRule" id="PRU00708"/>
    </source>
</evidence>
<dbReference type="PROSITE" id="PS51375">
    <property type="entry name" value="PPR"/>
    <property type="match status" value="12"/>
</dbReference>
<dbReference type="Gene3D" id="1.25.40.10">
    <property type="entry name" value="Tetratricopeptide repeat domain"/>
    <property type="match status" value="7"/>
</dbReference>
<dbReference type="PANTHER" id="PTHR47941">
    <property type="entry name" value="PENTATRICOPEPTIDE REPEAT-CONTAINING PROTEIN 3, MITOCHONDRIAL"/>
    <property type="match status" value="1"/>
</dbReference>
<dbReference type="Pfam" id="PF12854">
    <property type="entry name" value="PPR_1"/>
    <property type="match status" value="3"/>
</dbReference>
<accession>A0ABD3KES1</accession>
<feature type="repeat" description="PPR" evidence="3">
    <location>
        <begin position="501"/>
        <end position="535"/>
    </location>
</feature>
<evidence type="ECO:0000313" key="5">
    <source>
        <dbReference type="Proteomes" id="UP001634007"/>
    </source>
</evidence>
<dbReference type="Pfam" id="PF13041">
    <property type="entry name" value="PPR_2"/>
    <property type="match status" value="4"/>
</dbReference>
<keyword evidence="5" id="KW-1185">Reference proteome</keyword>
<evidence type="ECO:0008006" key="6">
    <source>
        <dbReference type="Google" id="ProtNLM"/>
    </source>
</evidence>
<dbReference type="EMBL" id="JBJKBG010000005">
    <property type="protein sequence ID" value="KAL3737592.1"/>
    <property type="molecule type" value="Genomic_DNA"/>
</dbReference>
<feature type="repeat" description="PPR" evidence="3">
    <location>
        <begin position="430"/>
        <end position="465"/>
    </location>
</feature>
<feature type="repeat" description="PPR" evidence="3">
    <location>
        <begin position="676"/>
        <end position="710"/>
    </location>
</feature>
<feature type="repeat" description="PPR" evidence="3">
    <location>
        <begin position="390"/>
        <end position="420"/>
    </location>
</feature>
<dbReference type="InterPro" id="IPR002885">
    <property type="entry name" value="PPR_rpt"/>
</dbReference>
<feature type="repeat" description="PPR" evidence="3">
    <location>
        <begin position="466"/>
        <end position="500"/>
    </location>
</feature>
<dbReference type="Pfam" id="PF01535">
    <property type="entry name" value="PPR"/>
    <property type="match status" value="1"/>
</dbReference>
<name>A0ABD3KES1_EUCGL</name>
<dbReference type="AlphaFoldDB" id="A0ABD3KES1"/>
<feature type="repeat" description="PPR" evidence="3">
    <location>
        <begin position="536"/>
        <end position="570"/>
    </location>
</feature>
<gene>
    <name evidence="4" type="ORF">ACJRO7_019173</name>
</gene>
<feature type="repeat" description="PPR" evidence="3">
    <location>
        <begin position="712"/>
        <end position="746"/>
    </location>
</feature>
<comment type="caution">
    <text evidence="4">The sequence shown here is derived from an EMBL/GenBank/DDBJ whole genome shotgun (WGS) entry which is preliminary data.</text>
</comment>